<dbReference type="NCBIfam" id="TIGR00589">
    <property type="entry name" value="ogt"/>
    <property type="match status" value="1"/>
</dbReference>
<comment type="similarity">
    <text evidence="8">Belongs to the MGMT family.</text>
</comment>
<dbReference type="EC" id="2.1.1.63" evidence="8"/>
<evidence type="ECO:0000259" key="10">
    <source>
        <dbReference type="Pfam" id="PF02870"/>
    </source>
</evidence>
<evidence type="ECO:0000256" key="2">
    <source>
        <dbReference type="ARBA" id="ARBA00022490"/>
    </source>
</evidence>
<evidence type="ECO:0000256" key="7">
    <source>
        <dbReference type="ARBA" id="ARBA00049348"/>
    </source>
</evidence>
<dbReference type="SUPFAM" id="SSF46767">
    <property type="entry name" value="Methylated DNA-protein cysteine methyltransferase, C-terminal domain"/>
    <property type="match status" value="1"/>
</dbReference>
<dbReference type="Pfam" id="PF02870">
    <property type="entry name" value="Methyltransf_1N"/>
    <property type="match status" value="1"/>
</dbReference>
<dbReference type="Pfam" id="PF01035">
    <property type="entry name" value="DNA_binding_1"/>
    <property type="match status" value="1"/>
</dbReference>
<keyword evidence="3 8" id="KW-0489">Methyltransferase</keyword>
<evidence type="ECO:0000313" key="12">
    <source>
        <dbReference type="Proteomes" id="UP001597294"/>
    </source>
</evidence>
<comment type="catalytic activity">
    <reaction evidence="7 8">
        <text>a 6-O-methyl-2'-deoxyguanosine in DNA + L-cysteinyl-[protein] = S-methyl-L-cysteinyl-[protein] + a 2'-deoxyguanosine in DNA</text>
        <dbReference type="Rhea" id="RHEA:24000"/>
        <dbReference type="Rhea" id="RHEA-COMP:10131"/>
        <dbReference type="Rhea" id="RHEA-COMP:10132"/>
        <dbReference type="Rhea" id="RHEA-COMP:11367"/>
        <dbReference type="Rhea" id="RHEA-COMP:11368"/>
        <dbReference type="ChEBI" id="CHEBI:29950"/>
        <dbReference type="ChEBI" id="CHEBI:82612"/>
        <dbReference type="ChEBI" id="CHEBI:85445"/>
        <dbReference type="ChEBI" id="CHEBI:85448"/>
        <dbReference type="EC" id="2.1.1.63"/>
    </reaction>
</comment>
<comment type="miscellaneous">
    <text evidence="8">This enzyme catalyzes only one turnover and therefore is not strictly catalytic. According to one definition, an enzyme is a biocatalyst that acts repeatedly and over many reaction cycles.</text>
</comment>
<dbReference type="PANTHER" id="PTHR10815">
    <property type="entry name" value="METHYLATED-DNA--PROTEIN-CYSTEINE METHYLTRANSFERASE"/>
    <property type="match status" value="1"/>
</dbReference>
<protein>
    <recommendedName>
        <fullName evidence="8">Methylated-DNA--protein-cysteine methyltransferase</fullName>
        <ecNumber evidence="8">2.1.1.63</ecNumber>
    </recommendedName>
    <alternativeName>
        <fullName evidence="8">6-O-methylguanine-DNA methyltransferase</fullName>
        <shortName evidence="8">MGMT</shortName>
    </alternativeName>
    <alternativeName>
        <fullName evidence="8">O-6-methylguanine-DNA-alkyltransferase</fullName>
    </alternativeName>
</protein>
<comment type="caution">
    <text evidence="11">The sequence shown here is derived from an EMBL/GenBank/DDBJ whole genome shotgun (WGS) entry which is preliminary data.</text>
</comment>
<dbReference type="InterPro" id="IPR036631">
    <property type="entry name" value="MGMT_N_sf"/>
</dbReference>
<dbReference type="Gene3D" id="1.10.10.10">
    <property type="entry name" value="Winged helix-like DNA-binding domain superfamily/Winged helix DNA-binding domain"/>
    <property type="match status" value="1"/>
</dbReference>
<evidence type="ECO:0000256" key="8">
    <source>
        <dbReference type="HAMAP-Rule" id="MF_00772"/>
    </source>
</evidence>
<dbReference type="InterPro" id="IPR001497">
    <property type="entry name" value="MethylDNA_cys_MeTrfase_AS"/>
</dbReference>
<accession>A0ABW5BFK6</accession>
<dbReference type="InterPro" id="IPR036217">
    <property type="entry name" value="MethylDNA_cys_MeTrfase_DNAb"/>
</dbReference>
<comment type="catalytic activity">
    <reaction evidence="1 8">
        <text>a 4-O-methyl-thymidine in DNA + L-cysteinyl-[protein] = a thymidine in DNA + S-methyl-L-cysteinyl-[protein]</text>
        <dbReference type="Rhea" id="RHEA:53428"/>
        <dbReference type="Rhea" id="RHEA-COMP:10131"/>
        <dbReference type="Rhea" id="RHEA-COMP:10132"/>
        <dbReference type="Rhea" id="RHEA-COMP:13555"/>
        <dbReference type="Rhea" id="RHEA-COMP:13556"/>
        <dbReference type="ChEBI" id="CHEBI:29950"/>
        <dbReference type="ChEBI" id="CHEBI:82612"/>
        <dbReference type="ChEBI" id="CHEBI:137386"/>
        <dbReference type="ChEBI" id="CHEBI:137387"/>
        <dbReference type="EC" id="2.1.1.63"/>
    </reaction>
</comment>
<dbReference type="CDD" id="cd06445">
    <property type="entry name" value="ATase"/>
    <property type="match status" value="1"/>
</dbReference>
<keyword evidence="2 8" id="KW-0963">Cytoplasm</keyword>
<comment type="function">
    <text evidence="8">Involved in the cellular defense against the biological effects of O6-methylguanine (O6-MeG) and O4-methylthymine (O4-MeT) in DNA. Repairs the methylated nucleobase in DNA by stoichiometrically transferring the methyl group to a cysteine residue in the enzyme. This is a suicide reaction: the enzyme is irreversibly inactivated.</text>
</comment>
<evidence type="ECO:0000256" key="3">
    <source>
        <dbReference type="ARBA" id="ARBA00022603"/>
    </source>
</evidence>
<feature type="active site" description="Nucleophile; methyl group acceptor" evidence="8">
    <location>
        <position position="122"/>
    </location>
</feature>
<evidence type="ECO:0000259" key="9">
    <source>
        <dbReference type="Pfam" id="PF01035"/>
    </source>
</evidence>
<evidence type="ECO:0000313" key="11">
    <source>
        <dbReference type="EMBL" id="MFD2204883.1"/>
    </source>
</evidence>
<feature type="domain" description="Methylguanine DNA methyltransferase ribonuclease-like" evidence="10">
    <location>
        <begin position="8"/>
        <end position="69"/>
    </location>
</feature>
<evidence type="ECO:0000256" key="6">
    <source>
        <dbReference type="ARBA" id="ARBA00023204"/>
    </source>
</evidence>
<comment type="subcellular location">
    <subcellularLocation>
        <location evidence="8">Cytoplasm</location>
    </subcellularLocation>
</comment>
<dbReference type="GO" id="GO:0003908">
    <property type="term" value="F:methylated-DNA-[protein]-cysteine S-methyltransferase activity"/>
    <property type="evidence" value="ECO:0007669"/>
    <property type="project" value="UniProtKB-EC"/>
</dbReference>
<organism evidence="11 12">
    <name type="scientific">Kiloniella antarctica</name>
    <dbReference type="NCBI Taxonomy" id="1550907"/>
    <lineage>
        <taxon>Bacteria</taxon>
        <taxon>Pseudomonadati</taxon>
        <taxon>Pseudomonadota</taxon>
        <taxon>Alphaproteobacteria</taxon>
        <taxon>Rhodospirillales</taxon>
        <taxon>Kiloniellaceae</taxon>
        <taxon>Kiloniella</taxon>
    </lineage>
</organism>
<dbReference type="HAMAP" id="MF_00772">
    <property type="entry name" value="OGT"/>
    <property type="match status" value="1"/>
</dbReference>
<dbReference type="SUPFAM" id="SSF53155">
    <property type="entry name" value="Methylated DNA-protein cysteine methyltransferase domain"/>
    <property type="match status" value="1"/>
</dbReference>
<reference evidence="12" key="1">
    <citation type="journal article" date="2019" name="Int. J. Syst. Evol. Microbiol.">
        <title>The Global Catalogue of Microorganisms (GCM) 10K type strain sequencing project: providing services to taxonomists for standard genome sequencing and annotation.</title>
        <authorList>
            <consortium name="The Broad Institute Genomics Platform"/>
            <consortium name="The Broad Institute Genome Sequencing Center for Infectious Disease"/>
            <person name="Wu L."/>
            <person name="Ma J."/>
        </authorList>
    </citation>
    <scope>NUCLEOTIDE SEQUENCE [LARGE SCALE GENOMIC DNA]</scope>
    <source>
        <strain evidence="12">CGMCC 4.7192</strain>
    </source>
</reference>
<keyword evidence="4 8" id="KW-0808">Transferase</keyword>
<dbReference type="Proteomes" id="UP001597294">
    <property type="component" value="Unassembled WGS sequence"/>
</dbReference>
<dbReference type="InterPro" id="IPR036388">
    <property type="entry name" value="WH-like_DNA-bd_sf"/>
</dbReference>
<dbReference type="Gene3D" id="3.30.160.70">
    <property type="entry name" value="Methylated DNA-protein cysteine methyltransferase domain"/>
    <property type="match status" value="1"/>
</dbReference>
<dbReference type="EMBL" id="JBHUII010000001">
    <property type="protein sequence ID" value="MFD2204883.1"/>
    <property type="molecule type" value="Genomic_DNA"/>
</dbReference>
<dbReference type="GO" id="GO:0032259">
    <property type="term" value="P:methylation"/>
    <property type="evidence" value="ECO:0007669"/>
    <property type="project" value="UniProtKB-KW"/>
</dbReference>
<evidence type="ECO:0000256" key="4">
    <source>
        <dbReference type="ARBA" id="ARBA00022679"/>
    </source>
</evidence>
<evidence type="ECO:0000256" key="5">
    <source>
        <dbReference type="ARBA" id="ARBA00022763"/>
    </source>
</evidence>
<keyword evidence="5 8" id="KW-0227">DNA damage</keyword>
<gene>
    <name evidence="11" type="ORF">ACFSKO_04650</name>
</gene>
<evidence type="ECO:0000256" key="1">
    <source>
        <dbReference type="ARBA" id="ARBA00001286"/>
    </source>
</evidence>
<keyword evidence="12" id="KW-1185">Reference proteome</keyword>
<name>A0ABW5BFK6_9PROT</name>
<dbReference type="RefSeq" id="WP_380248900.1">
    <property type="nucleotide sequence ID" value="NZ_JBHUII010000001.1"/>
</dbReference>
<dbReference type="InterPro" id="IPR014048">
    <property type="entry name" value="MethylDNA_cys_MeTrfase_DNA-bd"/>
</dbReference>
<dbReference type="PROSITE" id="PS00374">
    <property type="entry name" value="MGMT"/>
    <property type="match status" value="1"/>
</dbReference>
<proteinExistence type="inferred from homology"/>
<dbReference type="PANTHER" id="PTHR10815:SF13">
    <property type="entry name" value="METHYLATED-DNA--PROTEIN-CYSTEINE METHYLTRANSFERASE"/>
    <property type="match status" value="1"/>
</dbReference>
<dbReference type="InterPro" id="IPR008332">
    <property type="entry name" value="MethylG_MeTrfase_N"/>
</dbReference>
<dbReference type="InterPro" id="IPR023546">
    <property type="entry name" value="MGMT"/>
</dbReference>
<feature type="domain" description="Methylated-DNA-[protein]-cysteine S-methyltransferase DNA binding" evidence="9">
    <location>
        <begin position="73"/>
        <end position="155"/>
    </location>
</feature>
<keyword evidence="6 8" id="KW-0234">DNA repair</keyword>
<sequence length="169" mass="18428">MPQLTFLSPQGYLKIVENDGNITHLNWVTEQSIGLEKCVNTDLLLETKKQVLAYFEGKKTNFLDLPLSPKGTQFQQNVWTALSNIQYGKVKTYGDIAREVGSVARAVGGACGANPIPIIIPCHRVIAGNQNLGGFSGGQQGQGDQSKKELLLIEGFKLFEDKQPDLPGL</sequence>